<dbReference type="EMBL" id="DXCP01000037">
    <property type="protein sequence ID" value="HIY79807.1"/>
    <property type="molecule type" value="Genomic_DNA"/>
</dbReference>
<keyword evidence="2" id="KW-0255">Endonuclease</keyword>
<dbReference type="GO" id="GO:0008270">
    <property type="term" value="F:zinc ion binding"/>
    <property type="evidence" value="ECO:0007669"/>
    <property type="project" value="InterPro"/>
</dbReference>
<dbReference type="InterPro" id="IPR002711">
    <property type="entry name" value="HNH"/>
</dbReference>
<dbReference type="Gene3D" id="1.10.30.50">
    <property type="match status" value="1"/>
</dbReference>
<comment type="caution">
    <text evidence="2">The sequence shown here is derived from an EMBL/GenBank/DDBJ whole genome shotgun (WGS) entry which is preliminary data.</text>
</comment>
<organism evidence="2 3">
    <name type="scientific">Candidatus Olsenella excrementavium</name>
    <dbReference type="NCBI Taxonomy" id="2838709"/>
    <lineage>
        <taxon>Bacteria</taxon>
        <taxon>Bacillati</taxon>
        <taxon>Actinomycetota</taxon>
        <taxon>Coriobacteriia</taxon>
        <taxon>Coriobacteriales</taxon>
        <taxon>Atopobiaceae</taxon>
        <taxon>Olsenella</taxon>
    </lineage>
</organism>
<reference evidence="2" key="1">
    <citation type="journal article" date="2021" name="PeerJ">
        <title>Extensive microbial diversity within the chicken gut microbiome revealed by metagenomics and culture.</title>
        <authorList>
            <person name="Gilroy R."/>
            <person name="Ravi A."/>
            <person name="Getino M."/>
            <person name="Pursley I."/>
            <person name="Horton D.L."/>
            <person name="Alikhan N.F."/>
            <person name="Baker D."/>
            <person name="Gharbi K."/>
            <person name="Hall N."/>
            <person name="Watson M."/>
            <person name="Adriaenssens E.M."/>
            <person name="Foster-Nyarko E."/>
            <person name="Jarju S."/>
            <person name="Secka A."/>
            <person name="Antonio M."/>
            <person name="Oren A."/>
            <person name="Chaudhuri R.R."/>
            <person name="La Ragione R."/>
            <person name="Hildebrand F."/>
            <person name="Pallen M.J."/>
        </authorList>
    </citation>
    <scope>NUCLEOTIDE SEQUENCE</scope>
    <source>
        <strain evidence="2">ChiHjej10B9-743</strain>
    </source>
</reference>
<keyword evidence="2" id="KW-0540">Nuclease</keyword>
<evidence type="ECO:0000313" key="3">
    <source>
        <dbReference type="Proteomes" id="UP000824133"/>
    </source>
</evidence>
<reference evidence="2" key="2">
    <citation type="submission" date="2021-04" db="EMBL/GenBank/DDBJ databases">
        <authorList>
            <person name="Gilroy R."/>
        </authorList>
    </citation>
    <scope>NUCLEOTIDE SEQUENCE</scope>
    <source>
        <strain evidence="2">ChiHjej10B9-743</strain>
    </source>
</reference>
<dbReference type="GO" id="GO:0003676">
    <property type="term" value="F:nucleic acid binding"/>
    <property type="evidence" value="ECO:0007669"/>
    <property type="project" value="InterPro"/>
</dbReference>
<feature type="domain" description="HNH" evidence="1">
    <location>
        <begin position="154"/>
        <end position="209"/>
    </location>
</feature>
<dbReference type="Pfam" id="PF01844">
    <property type="entry name" value="HNH"/>
    <property type="match status" value="1"/>
</dbReference>
<gene>
    <name evidence="2" type="ORF">IAA42_05165</name>
</gene>
<protein>
    <submittedName>
        <fullName evidence="2">HNH endonuclease</fullName>
    </submittedName>
</protein>
<sequence>MECSFHNSIRLGIHAIPEASSAPFFETMAAADLKHRMRCSEDIHNLLEEVHDLRFIVGEVDFCETPVTDWPSLWPNLLFDAVVWPMPPLDGIDALIEYSFDWLRKAFVPFFDLLDIELEVLGFEEGACQCSLANKYERDKRNRTLCIEAKGCCCSICGFDFEKSYGELGKGFIHVHHIVPVSKIGPNYIIDPVKDLIPICPNCHAMLHRADPPMDPDVLLKILNGNI</sequence>
<proteinExistence type="predicted"/>
<evidence type="ECO:0000313" key="2">
    <source>
        <dbReference type="EMBL" id="HIY79807.1"/>
    </source>
</evidence>
<accession>A0A9D1ZB66</accession>
<dbReference type="GO" id="GO:0004519">
    <property type="term" value="F:endonuclease activity"/>
    <property type="evidence" value="ECO:0007669"/>
    <property type="project" value="UniProtKB-KW"/>
</dbReference>
<dbReference type="AlphaFoldDB" id="A0A9D1ZB66"/>
<keyword evidence="2" id="KW-0378">Hydrolase</keyword>
<dbReference type="CDD" id="cd00085">
    <property type="entry name" value="HNHc"/>
    <property type="match status" value="1"/>
</dbReference>
<dbReference type="Proteomes" id="UP000824133">
    <property type="component" value="Unassembled WGS sequence"/>
</dbReference>
<dbReference type="InterPro" id="IPR003615">
    <property type="entry name" value="HNH_nuc"/>
</dbReference>
<evidence type="ECO:0000259" key="1">
    <source>
        <dbReference type="Pfam" id="PF01844"/>
    </source>
</evidence>
<name>A0A9D1ZB66_9ACTN</name>